<organism evidence="2 3">
    <name type="scientific">Salegentibacter maritimus</name>
    <dbReference type="NCBI Taxonomy" id="2794347"/>
    <lineage>
        <taxon>Bacteria</taxon>
        <taxon>Pseudomonadati</taxon>
        <taxon>Bacteroidota</taxon>
        <taxon>Flavobacteriia</taxon>
        <taxon>Flavobacteriales</taxon>
        <taxon>Flavobacteriaceae</taxon>
        <taxon>Salegentibacter</taxon>
    </lineage>
</organism>
<protein>
    <submittedName>
        <fullName evidence="2">Uncharacterized protein</fullName>
    </submittedName>
</protein>
<keyword evidence="1" id="KW-1133">Transmembrane helix</keyword>
<evidence type="ECO:0000256" key="1">
    <source>
        <dbReference type="SAM" id="Phobius"/>
    </source>
</evidence>
<evidence type="ECO:0000313" key="2">
    <source>
        <dbReference type="EMBL" id="MBI6119094.1"/>
    </source>
</evidence>
<keyword evidence="1" id="KW-0472">Membrane</keyword>
<name>A0ABS0TGC3_9FLAO</name>
<dbReference type="Proteomes" id="UP000635665">
    <property type="component" value="Unassembled WGS sequence"/>
</dbReference>
<gene>
    <name evidence="2" type="ORF">I6U50_03555</name>
</gene>
<keyword evidence="1" id="KW-0812">Transmembrane</keyword>
<feature type="transmembrane region" description="Helical" evidence="1">
    <location>
        <begin position="6"/>
        <end position="22"/>
    </location>
</feature>
<accession>A0ABS0TGC3</accession>
<keyword evidence="3" id="KW-1185">Reference proteome</keyword>
<dbReference type="RefSeq" id="WP_198637862.1">
    <property type="nucleotide sequence ID" value="NZ_JAEHNY010000002.1"/>
</dbReference>
<proteinExistence type="predicted"/>
<evidence type="ECO:0000313" key="3">
    <source>
        <dbReference type="Proteomes" id="UP000635665"/>
    </source>
</evidence>
<dbReference type="EMBL" id="JAEHNY010000002">
    <property type="protein sequence ID" value="MBI6119094.1"/>
    <property type="molecule type" value="Genomic_DNA"/>
</dbReference>
<reference evidence="2 3" key="1">
    <citation type="submission" date="2020-12" db="EMBL/GenBank/DDBJ databases">
        <title>Salegentibacter orientalis sp. nov., isolated from costal sediment.</title>
        <authorList>
            <person name="Lian F.-B."/>
        </authorList>
    </citation>
    <scope>NUCLEOTIDE SEQUENCE [LARGE SCALE GENOMIC DNA]</scope>
    <source>
        <strain evidence="2 3">F60176</strain>
    </source>
</reference>
<sequence length="120" mass="13560">MQFKTYIAIFFAAIFLGKFLVLDARMLHSVMDAEGIALINPFCKKSAQQTTDDILSQDSSVLVISSDAVCNSFFYFSSPYLPGQEIKNNFHDFNYQNPAVISSYFSKDYPPPKALVTYMI</sequence>
<comment type="caution">
    <text evidence="2">The sequence shown here is derived from an EMBL/GenBank/DDBJ whole genome shotgun (WGS) entry which is preliminary data.</text>
</comment>